<accession>A0A2W7GD20</accession>
<gene>
    <name evidence="2" type="ORF">BCF89_101128</name>
</gene>
<organism evidence="2 3">
    <name type="scientific">Metamycoplasma auris</name>
    <dbReference type="NCBI Taxonomy" id="51363"/>
    <lineage>
        <taxon>Bacteria</taxon>
        <taxon>Bacillati</taxon>
        <taxon>Mycoplasmatota</taxon>
        <taxon>Mycoplasmoidales</taxon>
        <taxon>Metamycoplasmataceae</taxon>
        <taxon>Metamycoplasma</taxon>
    </lineage>
</organism>
<evidence type="ECO:0000256" key="1">
    <source>
        <dbReference type="SAM" id="Phobius"/>
    </source>
</evidence>
<evidence type="ECO:0000313" key="3">
    <source>
        <dbReference type="Proteomes" id="UP000249646"/>
    </source>
</evidence>
<protein>
    <submittedName>
        <fullName evidence="2">Uncharacterized protein</fullName>
    </submittedName>
</protein>
<dbReference type="OrthoDB" id="399019at2"/>
<dbReference type="Proteomes" id="UP000249646">
    <property type="component" value="Unassembled WGS sequence"/>
</dbReference>
<keyword evidence="1" id="KW-1133">Transmembrane helix</keyword>
<keyword evidence="1" id="KW-0472">Membrane</keyword>
<sequence length="79" mass="8573">MEKLRKNECDNLSGGFALSAMITSILGTLPLIFSTVASTAGLIKSLSANKGEIKTKEFSAKWEKEDNNVGFNVGFHYCV</sequence>
<dbReference type="EMBL" id="QKUB01000001">
    <property type="protein sequence ID" value="PZW01598.1"/>
    <property type="molecule type" value="Genomic_DNA"/>
</dbReference>
<evidence type="ECO:0000313" key="2">
    <source>
        <dbReference type="EMBL" id="PZW01598.1"/>
    </source>
</evidence>
<feature type="transmembrane region" description="Helical" evidence="1">
    <location>
        <begin position="12"/>
        <end position="33"/>
    </location>
</feature>
<proteinExistence type="predicted"/>
<dbReference type="RefSeq" id="WP_111518059.1">
    <property type="nucleotide sequence ID" value="NZ_QKUB01000001.1"/>
</dbReference>
<keyword evidence="3" id="KW-1185">Reference proteome</keyword>
<name>A0A2W7GD20_9BACT</name>
<keyword evidence="1" id="KW-0812">Transmembrane</keyword>
<dbReference type="AlphaFoldDB" id="A0A2W7GD20"/>
<comment type="caution">
    <text evidence="2">The sequence shown here is derived from an EMBL/GenBank/DDBJ whole genome shotgun (WGS) entry which is preliminary data.</text>
</comment>
<reference evidence="2 3" key="1">
    <citation type="submission" date="2018-06" db="EMBL/GenBank/DDBJ databases">
        <title>Genomic Encyclopedia of Archaeal and Bacterial Type Strains, Phase II (KMG-II): from individual species to whole genera.</title>
        <authorList>
            <person name="Goeker M."/>
        </authorList>
    </citation>
    <scope>NUCLEOTIDE SEQUENCE [LARGE SCALE GENOMIC DNA]</scope>
    <source>
        <strain evidence="2 3">ATCC 51348</strain>
    </source>
</reference>